<protein>
    <submittedName>
        <fullName evidence="3">Uncharacterized protein</fullName>
    </submittedName>
</protein>
<comment type="caution">
    <text evidence="3">The sequence shown here is derived from an EMBL/GenBank/DDBJ whole genome shotgun (WGS) entry which is preliminary data.</text>
</comment>
<accession>A0AAE0F7B8</accession>
<feature type="compositionally biased region" description="Polar residues" evidence="2">
    <location>
        <begin position="205"/>
        <end position="225"/>
    </location>
</feature>
<feature type="region of interest" description="Disordered" evidence="2">
    <location>
        <begin position="90"/>
        <end position="114"/>
    </location>
</feature>
<feature type="compositionally biased region" description="Low complexity" evidence="2">
    <location>
        <begin position="90"/>
        <end position="100"/>
    </location>
</feature>
<evidence type="ECO:0000256" key="1">
    <source>
        <dbReference type="SAM" id="Coils"/>
    </source>
</evidence>
<sequence length="513" mass="57591">METEMQIEMELKMKESLADSENRRCKKAVGIRLLKLRNFRNNFPRISVAPLVRLPLGNVYQERSEQTYDNQPRHPVSMSYGNSWVPWAKSPSNAPAPSKSGSRHDKSSSASAVDVREGNMAGWGGAYPRVNGVFKAHRGPSGNTQQCSGEPKVPMQRAGKSPFRAACDHSSKPQVTRYQQVEGEDVLNPAAKQRTGFRLVRPASSFPSNQERPPTAFKTTRSTPGSDRLAVDEQPSRGPSTAPSRSSSTPRKRFSGTWAPGAAMPSEAFRQRFSEDAEGGSATNSTWEPSWEQEVGASRPKAAASTEPKNGAKGPIYTTADRASSTASIPASSEERARPPRPTTATRVIPHLVNRDPYTYWTDCGYWEARRQREMMKDEALSAKRVEQERQEQEAARNKNRLDAWFARVMHDVLQEEQDTWERQWNEFCKLAKVKGQIQHRDIPWVPVGSSVAGVLHTDSAIERKRKIHSAMRRWHPDKFFAQFGHMLCPRDHAKIVIDVDNMAKRLNSEVSN</sequence>
<evidence type="ECO:0000313" key="4">
    <source>
        <dbReference type="Proteomes" id="UP001190700"/>
    </source>
</evidence>
<keyword evidence="4" id="KW-1185">Reference proteome</keyword>
<feature type="coiled-coil region" evidence="1">
    <location>
        <begin position="376"/>
        <end position="403"/>
    </location>
</feature>
<dbReference type="Proteomes" id="UP001190700">
    <property type="component" value="Unassembled WGS sequence"/>
</dbReference>
<evidence type="ECO:0000313" key="3">
    <source>
        <dbReference type="EMBL" id="KAK3253015.1"/>
    </source>
</evidence>
<dbReference type="AlphaFoldDB" id="A0AAE0F7B8"/>
<feature type="region of interest" description="Disordered" evidence="2">
    <location>
        <begin position="138"/>
        <end position="345"/>
    </location>
</feature>
<proteinExistence type="predicted"/>
<feature type="compositionally biased region" description="Low complexity" evidence="2">
    <location>
        <begin position="236"/>
        <end position="249"/>
    </location>
</feature>
<keyword evidence="1" id="KW-0175">Coiled coil</keyword>
<reference evidence="3 4" key="1">
    <citation type="journal article" date="2015" name="Genome Biol. Evol.">
        <title>Comparative Genomics of a Bacterivorous Green Alga Reveals Evolutionary Causalities and Consequences of Phago-Mixotrophic Mode of Nutrition.</title>
        <authorList>
            <person name="Burns J.A."/>
            <person name="Paasch A."/>
            <person name="Narechania A."/>
            <person name="Kim E."/>
        </authorList>
    </citation>
    <scope>NUCLEOTIDE SEQUENCE [LARGE SCALE GENOMIC DNA]</scope>
    <source>
        <strain evidence="3 4">PLY_AMNH</strain>
    </source>
</reference>
<organism evidence="3 4">
    <name type="scientific">Cymbomonas tetramitiformis</name>
    <dbReference type="NCBI Taxonomy" id="36881"/>
    <lineage>
        <taxon>Eukaryota</taxon>
        <taxon>Viridiplantae</taxon>
        <taxon>Chlorophyta</taxon>
        <taxon>Pyramimonadophyceae</taxon>
        <taxon>Pyramimonadales</taxon>
        <taxon>Pyramimonadaceae</taxon>
        <taxon>Cymbomonas</taxon>
    </lineage>
</organism>
<name>A0AAE0F7B8_9CHLO</name>
<dbReference type="EMBL" id="LGRX02025049">
    <property type="protein sequence ID" value="KAK3253015.1"/>
    <property type="molecule type" value="Genomic_DNA"/>
</dbReference>
<gene>
    <name evidence="3" type="ORF">CYMTET_37715</name>
</gene>
<evidence type="ECO:0000256" key="2">
    <source>
        <dbReference type="SAM" id="MobiDB-lite"/>
    </source>
</evidence>